<protein>
    <submittedName>
        <fullName evidence="2">Class IIb bacteriocin, lactobin A/cerein 7B family</fullName>
    </submittedName>
</protein>
<dbReference type="KEGG" id="apel:CA267_017425"/>
<evidence type="ECO:0000256" key="1">
    <source>
        <dbReference type="SAM" id="Phobius"/>
    </source>
</evidence>
<reference evidence="3" key="1">
    <citation type="submission" date="2014-12" db="EMBL/GenBank/DDBJ databases">
        <title>Complete genome sequence of a multi-drug resistant Klebsiella pneumoniae.</title>
        <authorList>
            <person name="Hua X."/>
            <person name="Chen Q."/>
            <person name="Li X."/>
            <person name="Feng Y."/>
            <person name="Ruan Z."/>
            <person name="Yu Y."/>
        </authorList>
    </citation>
    <scope>NUCLEOTIDE SEQUENCE [LARGE SCALE GENOMIC DNA]</scope>
    <source>
        <strain evidence="3">5.12</strain>
    </source>
</reference>
<name>A0A6M4MH87_9ALTE</name>
<dbReference type="InterPro" id="IPR023991">
    <property type="entry name" value="Bacteriocin_IIb_lactobn/cerein"/>
</dbReference>
<organism evidence="2 3">
    <name type="scientific">Alteromonas pelagimontana</name>
    <dbReference type="NCBI Taxonomy" id="1858656"/>
    <lineage>
        <taxon>Bacteria</taxon>
        <taxon>Pseudomonadati</taxon>
        <taxon>Pseudomonadota</taxon>
        <taxon>Gammaproteobacteria</taxon>
        <taxon>Alteromonadales</taxon>
        <taxon>Alteromonadaceae</taxon>
        <taxon>Alteromonas/Salinimonas group</taxon>
        <taxon>Alteromonas</taxon>
    </lineage>
</organism>
<dbReference type="Proteomes" id="UP000219285">
    <property type="component" value="Chromosome"/>
</dbReference>
<dbReference type="RefSeq" id="WP_083638466.1">
    <property type="nucleotide sequence ID" value="NZ_CP052766.1"/>
</dbReference>
<dbReference type="AlphaFoldDB" id="A0A6M4MH87"/>
<proteinExistence type="predicted"/>
<keyword evidence="1" id="KW-1133">Transmembrane helix</keyword>
<feature type="transmembrane region" description="Helical" evidence="1">
    <location>
        <begin position="25"/>
        <end position="48"/>
    </location>
</feature>
<keyword evidence="1" id="KW-0472">Membrane</keyword>
<dbReference type="EMBL" id="CP052766">
    <property type="protein sequence ID" value="QJR82402.1"/>
    <property type="molecule type" value="Genomic_DNA"/>
</dbReference>
<gene>
    <name evidence="2" type="ORF">CA267_017425</name>
</gene>
<dbReference type="NCBIfam" id="TIGR03949">
    <property type="entry name" value="bact_IIb_cerein"/>
    <property type="match status" value="1"/>
</dbReference>
<accession>A0A6M4MH87</accession>
<evidence type="ECO:0000313" key="2">
    <source>
        <dbReference type="EMBL" id="QJR82402.1"/>
    </source>
</evidence>
<sequence>MNEISFDSPAMQLNASEIEQVNGGILPIIAAAVGLDAALTGFMISAGYW</sequence>
<reference evidence="2 3" key="2">
    <citation type="submission" date="2020-04" db="EMBL/GenBank/DDBJ databases">
        <title>Complete genome sequence of Alteromonas pelagimontana 5.12T.</title>
        <authorList>
            <person name="Sinha R.K."/>
            <person name="Krishnan K.P."/>
            <person name="Kurian J.P."/>
        </authorList>
    </citation>
    <scope>NUCLEOTIDE SEQUENCE [LARGE SCALE GENOMIC DNA]</scope>
    <source>
        <strain evidence="2 3">5.12</strain>
    </source>
</reference>
<evidence type="ECO:0000313" key="3">
    <source>
        <dbReference type="Proteomes" id="UP000219285"/>
    </source>
</evidence>
<keyword evidence="1" id="KW-0812">Transmembrane</keyword>
<keyword evidence="3" id="KW-1185">Reference proteome</keyword>